<dbReference type="EMBL" id="UINC01139168">
    <property type="protein sequence ID" value="SVD25556.1"/>
    <property type="molecule type" value="Genomic_DNA"/>
</dbReference>
<proteinExistence type="predicted"/>
<sequence>MLTVGSISIFCQALVSLHWATLIQVWQVL</sequence>
<organism evidence="1">
    <name type="scientific">marine metagenome</name>
    <dbReference type="NCBI Taxonomy" id="408172"/>
    <lineage>
        <taxon>unclassified sequences</taxon>
        <taxon>metagenomes</taxon>
        <taxon>ecological metagenomes</taxon>
    </lineage>
</organism>
<feature type="non-terminal residue" evidence="1">
    <location>
        <position position="29"/>
    </location>
</feature>
<reference evidence="1" key="1">
    <citation type="submission" date="2018-05" db="EMBL/GenBank/DDBJ databases">
        <authorList>
            <person name="Lanie J.A."/>
            <person name="Ng W.-L."/>
            <person name="Kazmierczak K.M."/>
            <person name="Andrzejewski T.M."/>
            <person name="Davidsen T.M."/>
            <person name="Wayne K.J."/>
            <person name="Tettelin H."/>
            <person name="Glass J.I."/>
            <person name="Rusch D."/>
            <person name="Podicherti R."/>
            <person name="Tsui H.-C.T."/>
            <person name="Winkler M.E."/>
        </authorList>
    </citation>
    <scope>NUCLEOTIDE SEQUENCE</scope>
</reference>
<name>A0A382TU23_9ZZZZ</name>
<evidence type="ECO:0000313" key="1">
    <source>
        <dbReference type="EMBL" id="SVD25556.1"/>
    </source>
</evidence>
<gene>
    <name evidence="1" type="ORF">METZ01_LOCUS378410</name>
</gene>
<accession>A0A382TU23</accession>
<protein>
    <submittedName>
        <fullName evidence="1">Uncharacterized protein</fullName>
    </submittedName>
</protein>
<dbReference type="AlphaFoldDB" id="A0A382TU23"/>